<sequence>MDKFLIKRPRGEESSNSPKIPLGSEPSEKKTDVNFNSNDIVSDPGLRKPIEDFDVAVRDQVRREYLTRGPCQPVGHNFPQKEYGKQRRSFQNAWFKQHPWLEYSVTKDAAFCFWCYLFTPSRGNRTKEDAFTKIGFNNWKKALEKFVEHVGAVNSVHNDARIQFQSFQNQRQSVSHQLAAHSHEMEVEYRTRLTAILDVSRFLLKQGLAFRGHDESSSSLNKGNFLELLEWYSLRNDKVFSAVNQNAPGNNQMTSPKIQKELANACAAEITCAIVDDIGDKYFSLMIDEARDVSNGYVIERFLAMVHVPDTSAISLKNAIDCLFAKHGLSLSRLRGQGYDGASNMRGEFNGLKALVLKENPYARYIHCFAHQLQLVIVAVAKDNRIVSDFFQYVAMIVNAAGASCKRKDQLRQHHHDRLVEQLEKAEIVSGRGKNQESSLARPGDTRWGSHYTTILRLISMWTSVLDVLQNVHDDGASNDNRGIAASLIEKMENYQFVFVMYLMRRSNIVQAMHLIEAVKARLQDLREIGWEAFLEEVGSFCERNSIPVPNMGDNMRIRGRSRREGQVITHFHHYRVEIFCEVIDLISQEMQNRFPETSTELLLLLSSTFIYDVRHDADFINVGDLGGFARKMVETGKHIIFPLIYRLIELALVLPVATASVERVFSAMNIVKTDLRNKMGDEWMNDSLVVYIEREVFATIGNEAILQRFQKMQTRRMQLPPLSLSQMPHISSTNAGIGSSSSMHK</sequence>
<gene>
    <name evidence="1" type="ORF">IHE45_15G030300</name>
</gene>
<keyword evidence="2" id="KW-1185">Reference proteome</keyword>
<evidence type="ECO:0000313" key="1">
    <source>
        <dbReference type="EMBL" id="KAH7660955.1"/>
    </source>
</evidence>
<protein>
    <submittedName>
        <fullName evidence="1">Ribonuclease H-like protein</fullName>
    </submittedName>
</protein>
<reference evidence="2" key="1">
    <citation type="journal article" date="2022" name="Nat. Commun.">
        <title>Chromosome evolution and the genetic basis of agronomically important traits in greater yam.</title>
        <authorList>
            <person name="Bredeson J.V."/>
            <person name="Lyons J.B."/>
            <person name="Oniyinde I.O."/>
            <person name="Okereke N.R."/>
            <person name="Kolade O."/>
            <person name="Nnabue I."/>
            <person name="Nwadili C.O."/>
            <person name="Hribova E."/>
            <person name="Parker M."/>
            <person name="Nwogha J."/>
            <person name="Shu S."/>
            <person name="Carlson J."/>
            <person name="Kariba R."/>
            <person name="Muthemba S."/>
            <person name="Knop K."/>
            <person name="Barton G.J."/>
            <person name="Sherwood A.V."/>
            <person name="Lopez-Montes A."/>
            <person name="Asiedu R."/>
            <person name="Jamnadass R."/>
            <person name="Muchugi A."/>
            <person name="Goodstein D."/>
            <person name="Egesi C.N."/>
            <person name="Featherston J."/>
            <person name="Asfaw A."/>
            <person name="Simpson G.G."/>
            <person name="Dolezel J."/>
            <person name="Hendre P.S."/>
            <person name="Van Deynze A."/>
            <person name="Kumar P.L."/>
            <person name="Obidiegwu J.E."/>
            <person name="Bhattacharjee R."/>
            <person name="Rokhsar D.S."/>
        </authorList>
    </citation>
    <scope>NUCLEOTIDE SEQUENCE [LARGE SCALE GENOMIC DNA]</scope>
    <source>
        <strain evidence="2">cv. TDa95/00328</strain>
    </source>
</reference>
<evidence type="ECO:0000313" key="2">
    <source>
        <dbReference type="Proteomes" id="UP000827976"/>
    </source>
</evidence>
<name>A0ACB7UKJ8_DIOAL</name>
<accession>A0ACB7UKJ8</accession>
<proteinExistence type="predicted"/>
<dbReference type="Proteomes" id="UP000827976">
    <property type="component" value="Chromosome 15"/>
</dbReference>
<comment type="caution">
    <text evidence="1">The sequence shown here is derived from an EMBL/GenBank/DDBJ whole genome shotgun (WGS) entry which is preliminary data.</text>
</comment>
<dbReference type="EMBL" id="CM037025">
    <property type="protein sequence ID" value="KAH7660955.1"/>
    <property type="molecule type" value="Genomic_DNA"/>
</dbReference>
<organism evidence="1 2">
    <name type="scientific">Dioscorea alata</name>
    <name type="common">Purple yam</name>
    <dbReference type="NCBI Taxonomy" id="55571"/>
    <lineage>
        <taxon>Eukaryota</taxon>
        <taxon>Viridiplantae</taxon>
        <taxon>Streptophyta</taxon>
        <taxon>Embryophyta</taxon>
        <taxon>Tracheophyta</taxon>
        <taxon>Spermatophyta</taxon>
        <taxon>Magnoliopsida</taxon>
        <taxon>Liliopsida</taxon>
        <taxon>Dioscoreales</taxon>
        <taxon>Dioscoreaceae</taxon>
        <taxon>Dioscorea</taxon>
    </lineage>
</organism>